<dbReference type="Pfam" id="PF00620">
    <property type="entry name" value="RhoGAP"/>
    <property type="match status" value="1"/>
</dbReference>
<evidence type="ECO:0000313" key="12">
    <source>
        <dbReference type="Proteomes" id="UP001234581"/>
    </source>
</evidence>
<feature type="compositionally biased region" description="Low complexity" evidence="8">
    <location>
        <begin position="965"/>
        <end position="982"/>
    </location>
</feature>
<evidence type="ECO:0000313" key="11">
    <source>
        <dbReference type="EMBL" id="KAJ8659549.1"/>
    </source>
</evidence>
<feature type="domain" description="LIM zinc-binding" evidence="9">
    <location>
        <begin position="80"/>
        <end position="140"/>
    </location>
</feature>
<feature type="domain" description="LIM zinc-binding" evidence="9">
    <location>
        <begin position="17"/>
        <end position="79"/>
    </location>
</feature>
<dbReference type="SUPFAM" id="SSF48350">
    <property type="entry name" value="GTPase activation domain, GAP"/>
    <property type="match status" value="1"/>
</dbReference>
<evidence type="ECO:0000256" key="8">
    <source>
        <dbReference type="SAM" id="MobiDB-lite"/>
    </source>
</evidence>
<dbReference type="Gene3D" id="2.10.110.10">
    <property type="entry name" value="Cysteine Rich Protein"/>
    <property type="match status" value="3"/>
</dbReference>
<dbReference type="GO" id="GO:0005737">
    <property type="term" value="C:cytoplasm"/>
    <property type="evidence" value="ECO:0007669"/>
    <property type="project" value="TreeGrafter"/>
</dbReference>
<organism evidence="11 12">
    <name type="scientific">Lichtheimia ornata</name>
    <dbReference type="NCBI Taxonomy" id="688661"/>
    <lineage>
        <taxon>Eukaryota</taxon>
        <taxon>Fungi</taxon>
        <taxon>Fungi incertae sedis</taxon>
        <taxon>Mucoromycota</taxon>
        <taxon>Mucoromycotina</taxon>
        <taxon>Mucoromycetes</taxon>
        <taxon>Mucorales</taxon>
        <taxon>Lichtheimiaceae</taxon>
        <taxon>Lichtheimia</taxon>
    </lineage>
</organism>
<sequence>MSTSSPHNDHLSPTTHSLCSRCHQLLGNRLVRALDGTFHPECFTCMDCNAPVAAKFFPYKLDNGQTLPLCERDYFKRLGLVCDRCHEPLRGPYIIALDKKFHTDHFTCSVCSTTFGPDDSYYEHDGKVYCHFHYSTQFAVSCSGCQMAILKQYVEIDRKDTTEHWHPECYMIHKYWNVRVANPTLREKDAIVHHERKPKNHAELVERQREMEEKVYRIWTVLSAFEESSAVCISEMLLHVSNGSYVEGVCLSERFLVHVEALFLGVDELDKIHHEYRQTEFKYTREAKMLCKKIINFFTLLSKTQEMRRLGITQELLSLVTGLAHYLKILIRLALTTALKLELALDRPVAVSRLLAKLMEVAGKESYSRDSQRLIKAKPTSDLCHVCKVAVEDECIKYGEYRWHKGCFSCRQCKKSLSSDLSHATFSSAAQSVLCTQCAGVRNNDAPSDMFEYVSRLTQFAYLLRVALSRLCSYLQITDAQLSSVDFSIKMRPYYSKDTGASTNQVSRLAVEDGKEYPTQITDARNVPTTDLNRKVSRSFKTAKRNTILGNVDTTQKVSTTIPEDTASHTRPVPTRQDSLNRPIDQHKVLPPLPQDDDNRPQQQDYSKNKGIRLDDVPQFAKTVTERPSSTAPPPSSMMTAHININSATGKPRVYLSELSALQDMIIRHVAVVQIESYVRDHFTPSELLHLIENKKASIWEKLFSSIMHGNKKANKGKEVGTFGVSLDILTERTGVESNLGASASPVRVAAFIDDSVTAMRQMDMSVEGIFRKNGNIRRLKDVSDRLDRNPQEVDLFSENAIQIAALLKKFLRELPEPLLTYKMHGLFTCALKLDNPSVCKRVLQLAYCMLPRVNRDALEVLFLFFRWVASFSHVTTEVGSRMDIPNLARVIAPNILTTNHKDPLKDESFTAIRVVEMMLESFDEFCLVPEDLEAFLQDPVLAKEGTDFSSKDFLKKVERIMKHSNSSSTMTASSSSAASSTHDVRYHESHHHHHNHHHHLHHHHSQPSHTNPTSIYAQEGYLPYPNQHPTSDFRPAQFGMRQSSLAHNRTATADH</sequence>
<feature type="compositionally biased region" description="Basic residues" evidence="8">
    <location>
        <begin position="989"/>
        <end position="1007"/>
    </location>
</feature>
<proteinExistence type="predicted"/>
<keyword evidence="5 7" id="KW-0440">LIM domain</keyword>
<dbReference type="CDD" id="cd09392">
    <property type="entry name" value="LIM2_Lrg1p_like"/>
    <property type="match status" value="1"/>
</dbReference>
<dbReference type="RefSeq" id="XP_058344462.1">
    <property type="nucleotide sequence ID" value="XM_058484585.1"/>
</dbReference>
<dbReference type="InterPro" id="IPR000198">
    <property type="entry name" value="RhoGAP_dom"/>
</dbReference>
<evidence type="ECO:0000256" key="1">
    <source>
        <dbReference type="ARBA" id="ARBA00004123"/>
    </source>
</evidence>
<feature type="domain" description="LIM zinc-binding" evidence="9">
    <location>
        <begin position="382"/>
        <end position="445"/>
    </location>
</feature>
<reference evidence="11 12" key="1">
    <citation type="submission" date="2023-03" db="EMBL/GenBank/DDBJ databases">
        <title>Genome sequence of Lichtheimia ornata CBS 291.66.</title>
        <authorList>
            <person name="Mohabir J.T."/>
            <person name="Shea T.P."/>
            <person name="Kurbessoian T."/>
            <person name="Berby B."/>
            <person name="Fontaine J."/>
            <person name="Livny J."/>
            <person name="Gnirke A."/>
            <person name="Stajich J.E."/>
            <person name="Cuomo C.A."/>
        </authorList>
    </citation>
    <scope>NUCLEOTIDE SEQUENCE [LARGE SCALE GENOMIC DNA]</scope>
    <source>
        <strain evidence="11">CBS 291.66</strain>
    </source>
</reference>
<dbReference type="FunFam" id="2.10.110.10:FF:000009">
    <property type="entry name" value="Paxillin isoform 1"/>
    <property type="match status" value="1"/>
</dbReference>
<dbReference type="SMART" id="SM00324">
    <property type="entry name" value="RhoGAP"/>
    <property type="match status" value="1"/>
</dbReference>
<protein>
    <recommendedName>
        <fullName evidence="13">RhoGAP-domain-containing protein</fullName>
    </recommendedName>
</protein>
<keyword evidence="3" id="KW-0677">Repeat</keyword>
<dbReference type="AlphaFoldDB" id="A0AAD7V5Z6"/>
<name>A0AAD7V5Z6_9FUNG</name>
<feature type="domain" description="Rho-GAP" evidence="10">
    <location>
        <begin position="725"/>
        <end position="927"/>
    </location>
</feature>
<dbReference type="SMART" id="SM00132">
    <property type="entry name" value="LIM"/>
    <property type="match status" value="3"/>
</dbReference>
<dbReference type="SUPFAM" id="SSF57716">
    <property type="entry name" value="Glucocorticoid receptor-like (DNA-binding domain)"/>
    <property type="match status" value="3"/>
</dbReference>
<evidence type="ECO:0000256" key="7">
    <source>
        <dbReference type="PROSITE-ProRule" id="PRU00125"/>
    </source>
</evidence>
<feature type="compositionally biased region" description="Polar residues" evidence="8">
    <location>
        <begin position="548"/>
        <end position="563"/>
    </location>
</feature>
<evidence type="ECO:0000256" key="6">
    <source>
        <dbReference type="ARBA" id="ARBA00023242"/>
    </source>
</evidence>
<dbReference type="Gene3D" id="1.10.555.10">
    <property type="entry name" value="Rho GTPase activation protein"/>
    <property type="match status" value="1"/>
</dbReference>
<feature type="region of interest" description="Disordered" evidence="8">
    <location>
        <begin position="965"/>
        <end position="1036"/>
    </location>
</feature>
<evidence type="ECO:0000259" key="9">
    <source>
        <dbReference type="PROSITE" id="PS50023"/>
    </source>
</evidence>
<dbReference type="GeneID" id="83211939"/>
<dbReference type="InterPro" id="IPR001781">
    <property type="entry name" value="Znf_LIM"/>
</dbReference>
<feature type="region of interest" description="Disordered" evidence="8">
    <location>
        <begin position="547"/>
        <end position="617"/>
    </location>
</feature>
<dbReference type="EMBL" id="JARTCD010000017">
    <property type="protein sequence ID" value="KAJ8659549.1"/>
    <property type="molecule type" value="Genomic_DNA"/>
</dbReference>
<dbReference type="Pfam" id="PF00412">
    <property type="entry name" value="LIM"/>
    <property type="match status" value="2"/>
</dbReference>
<evidence type="ECO:0000256" key="5">
    <source>
        <dbReference type="ARBA" id="ARBA00023038"/>
    </source>
</evidence>
<dbReference type="PROSITE" id="PS00478">
    <property type="entry name" value="LIM_DOMAIN_1"/>
    <property type="match status" value="3"/>
</dbReference>
<evidence type="ECO:0008006" key="13">
    <source>
        <dbReference type="Google" id="ProtNLM"/>
    </source>
</evidence>
<keyword evidence="2 7" id="KW-0479">Metal-binding</keyword>
<keyword evidence="4 7" id="KW-0862">Zinc</keyword>
<dbReference type="GO" id="GO:0007165">
    <property type="term" value="P:signal transduction"/>
    <property type="evidence" value="ECO:0007669"/>
    <property type="project" value="InterPro"/>
</dbReference>
<dbReference type="GO" id="GO:0005634">
    <property type="term" value="C:nucleus"/>
    <property type="evidence" value="ECO:0007669"/>
    <property type="project" value="UniProtKB-SubCell"/>
</dbReference>
<dbReference type="Proteomes" id="UP001234581">
    <property type="component" value="Unassembled WGS sequence"/>
</dbReference>
<comment type="caution">
    <text evidence="11">The sequence shown here is derived from an EMBL/GenBank/DDBJ whole genome shotgun (WGS) entry which is preliminary data.</text>
</comment>
<comment type="subcellular location">
    <subcellularLocation>
        <location evidence="1">Nucleus</location>
    </subcellularLocation>
</comment>
<keyword evidence="12" id="KW-1185">Reference proteome</keyword>
<keyword evidence="6" id="KW-0539">Nucleus</keyword>
<dbReference type="PROSITE" id="PS50023">
    <property type="entry name" value="LIM_DOMAIN_2"/>
    <property type="match status" value="3"/>
</dbReference>
<dbReference type="GO" id="GO:0030036">
    <property type="term" value="P:actin cytoskeleton organization"/>
    <property type="evidence" value="ECO:0007669"/>
    <property type="project" value="TreeGrafter"/>
</dbReference>
<evidence type="ECO:0000256" key="3">
    <source>
        <dbReference type="ARBA" id="ARBA00022737"/>
    </source>
</evidence>
<evidence type="ECO:0000256" key="4">
    <source>
        <dbReference type="ARBA" id="ARBA00022833"/>
    </source>
</evidence>
<dbReference type="PANTHER" id="PTHR24215:SF10">
    <property type="entry name" value="RHO-GTPASE-ACTIVATING PROTEIN LRG1"/>
    <property type="match status" value="1"/>
</dbReference>
<evidence type="ECO:0000256" key="2">
    <source>
        <dbReference type="ARBA" id="ARBA00022723"/>
    </source>
</evidence>
<dbReference type="PANTHER" id="PTHR24215">
    <property type="entry name" value="RHO-GTPASE-ACTIVATING PROTEIN LRG1"/>
    <property type="match status" value="1"/>
</dbReference>
<accession>A0AAD7V5Z6</accession>
<evidence type="ECO:0000259" key="10">
    <source>
        <dbReference type="PROSITE" id="PS50238"/>
    </source>
</evidence>
<dbReference type="GO" id="GO:0046872">
    <property type="term" value="F:metal ion binding"/>
    <property type="evidence" value="ECO:0007669"/>
    <property type="project" value="UniProtKB-KW"/>
</dbReference>
<gene>
    <name evidence="11" type="ORF">O0I10_004526</name>
</gene>
<dbReference type="PROSITE" id="PS50238">
    <property type="entry name" value="RHOGAP"/>
    <property type="match status" value="1"/>
</dbReference>
<dbReference type="InterPro" id="IPR008936">
    <property type="entry name" value="Rho_GTPase_activation_prot"/>
</dbReference>